<accession>B7FFV4</accession>
<sequence length="40" mass="4624">DLAGCLVTLNLCTFIRCLHVSSFYPFSCVFCFFRIVVLQF</sequence>
<reference evidence="1" key="1">
    <citation type="submission" date="2008-12" db="EMBL/GenBank/DDBJ databases">
        <title>Medicago truncatula full length cdna cloning project.</title>
        <authorList>
            <person name="Moskal W."/>
            <person name="Chan A."/>
            <person name="Cheung F."/>
            <person name="Xiao Y."/>
            <person name="Town C.D."/>
        </authorList>
    </citation>
    <scope>NUCLEOTIDE SEQUENCE</scope>
</reference>
<proteinExistence type="evidence at transcript level"/>
<dbReference type="EMBL" id="BT050877">
    <property type="protein sequence ID" value="ACJ83545.1"/>
    <property type="molecule type" value="mRNA"/>
</dbReference>
<feature type="non-terminal residue" evidence="1">
    <location>
        <position position="1"/>
    </location>
</feature>
<dbReference type="AlphaFoldDB" id="B7FFV4"/>
<evidence type="ECO:0000313" key="1">
    <source>
        <dbReference type="EMBL" id="ACJ83545.1"/>
    </source>
</evidence>
<protein>
    <submittedName>
        <fullName evidence="1">Uncharacterized protein</fullName>
    </submittedName>
</protein>
<name>B7FFV4_MEDTR</name>
<organism evidence="1">
    <name type="scientific">Medicago truncatula</name>
    <name type="common">Barrel medic</name>
    <name type="synonym">Medicago tribuloides</name>
    <dbReference type="NCBI Taxonomy" id="3880"/>
    <lineage>
        <taxon>Eukaryota</taxon>
        <taxon>Viridiplantae</taxon>
        <taxon>Streptophyta</taxon>
        <taxon>Embryophyta</taxon>
        <taxon>Tracheophyta</taxon>
        <taxon>Spermatophyta</taxon>
        <taxon>Magnoliopsida</taxon>
        <taxon>eudicotyledons</taxon>
        <taxon>Gunneridae</taxon>
        <taxon>Pentapetalae</taxon>
        <taxon>rosids</taxon>
        <taxon>fabids</taxon>
        <taxon>Fabales</taxon>
        <taxon>Fabaceae</taxon>
        <taxon>Papilionoideae</taxon>
        <taxon>50 kb inversion clade</taxon>
        <taxon>NPAAA clade</taxon>
        <taxon>Hologalegina</taxon>
        <taxon>IRL clade</taxon>
        <taxon>Trifolieae</taxon>
        <taxon>Medicago</taxon>
    </lineage>
</organism>